<evidence type="ECO:0000256" key="3">
    <source>
        <dbReference type="ARBA" id="ARBA00013368"/>
    </source>
</evidence>
<dbReference type="Gene3D" id="3.40.50.300">
    <property type="entry name" value="P-loop containing nucleotide triphosphate hydrolases"/>
    <property type="match status" value="2"/>
</dbReference>
<feature type="coiled-coil region" evidence="4">
    <location>
        <begin position="388"/>
        <end position="501"/>
    </location>
</feature>
<dbReference type="Pfam" id="PF13558">
    <property type="entry name" value="SbcC_Walker_B"/>
    <property type="match status" value="1"/>
</dbReference>
<evidence type="ECO:0000313" key="6">
    <source>
        <dbReference type="EMBL" id="GGJ46158.1"/>
    </source>
</evidence>
<evidence type="ECO:0000256" key="2">
    <source>
        <dbReference type="ARBA" id="ARBA00011322"/>
    </source>
</evidence>
<protein>
    <recommendedName>
        <fullName evidence="3">Nuclease SbcCD subunit C</fullName>
    </recommendedName>
</protein>
<evidence type="ECO:0000259" key="5">
    <source>
        <dbReference type="Pfam" id="PF13476"/>
    </source>
</evidence>
<name>A0ABQ2D4V3_9BACI</name>
<proteinExistence type="inferred from homology"/>
<gene>
    <name evidence="6" type="primary">sbcC</name>
    <name evidence="6" type="ORF">GCM10007111_05140</name>
</gene>
<dbReference type="PANTHER" id="PTHR32114">
    <property type="entry name" value="ABC TRANSPORTER ABCH.3"/>
    <property type="match status" value="1"/>
</dbReference>
<evidence type="ECO:0000256" key="4">
    <source>
        <dbReference type="SAM" id="Coils"/>
    </source>
</evidence>
<feature type="coiled-coil region" evidence="4">
    <location>
        <begin position="249"/>
        <end position="310"/>
    </location>
</feature>
<evidence type="ECO:0000313" key="7">
    <source>
        <dbReference type="Proteomes" id="UP000634435"/>
    </source>
</evidence>
<feature type="coiled-coil region" evidence="4">
    <location>
        <begin position="620"/>
        <end position="654"/>
    </location>
</feature>
<comment type="caution">
    <text evidence="6">The sequence shown here is derived from an EMBL/GenBank/DDBJ whole genome shotgun (WGS) entry which is preliminary data.</text>
</comment>
<keyword evidence="7" id="KW-1185">Reference proteome</keyword>
<dbReference type="Pfam" id="PF13476">
    <property type="entry name" value="AAA_23"/>
    <property type="match status" value="1"/>
</dbReference>
<dbReference type="PANTHER" id="PTHR32114:SF2">
    <property type="entry name" value="ABC TRANSPORTER ABCH.3"/>
    <property type="match status" value="1"/>
</dbReference>
<dbReference type="InterPro" id="IPR038729">
    <property type="entry name" value="Rad50/SbcC_AAA"/>
</dbReference>
<feature type="coiled-coil region" evidence="4">
    <location>
        <begin position="189"/>
        <end position="216"/>
    </location>
</feature>
<sequence length="1040" mass="121829">MRAISLSFKAFGPYLEKQTIDFRQLGDESIFLITGPTGSGKTTIFDAICYALYGKASGSDRDQDTLRSHFAGMSDTTEVEFCFSLNERMYVVQRNPKQVKPKERGEGFTDEPARAELYEMINNTKSLITSRIKDVNEAIENRLGFDYEQFRKMVLIPQGEFRKLISENSKERENILQKIFHTHLYEQMTEQLKADAKDMKEEIGKHEQLIEFELNKIEWTHHAPGEEIHRFRDHLLYLENEINQNLTVIEQQTQNKTIKQKELIEAQERLDAAKRLEEKFIELEKRKQEKEELNQRVEAIETNKEILSEAKTAQHIIPFEEQKQAREAEWNKQKGELKKQQERINHIQAEFEQVKSKYNQEKQNETQRETLKEEVNQTKKYRDQVTHLIQLKQEASQVKQERMNEEKKLASYNDQLKQISTNIDRAEVSLKEDENITEAYYKKKAETESIADHLFKLEKLQIEYEKLVNLRQEYQKLKDIYRSKHNQLTAIRNKLEKMEQEQHEHYASILVHQLEPGQPCPVCGSEAHPHKVETVWAKEDPTTEIDQLKQEVKRKEADFQQEQQRFIACQSNGKYQKELVDKLYEEIKEWIPTLNIQQLKQAYLEQTELHKTQSKELAVIENKLLKNKQLKEKRDQLKRQYEEFKQTFDQISSTVQHTVEKDVKLSTSIDELSKLLPSTMSDPESVEKELQNKEAILSQLMETWLQVEQHYQKVSEQLQRENTIMEQRIQFEKNTKENFDYYHRQFLTTIEDNGFVSIEAYHKAKRAPDEIKELENEITTFENQVMQLNYRIDELNNEIKGKDRPNSTYLENVVSTLQEEIQALNDHIYALHMKRKNDLAIKEQLDEHLQAKEALEKEYYTIGELAELANGNNQLKLSFERYVLASFLDEILLQSNLRLDRMTNHRYQLIRSGQVAKRGAQSGLDLEVLDHHTGQQRSVRTLSGGEGFKAALSLALGLADVVQAHTGGVKLDTLFIDEGFGTLDEVSLQQAIDCLKDLQDSNRLLGIISHVPQLKNEIHAKLQITPTPQGSKLGFRFDTL</sequence>
<keyword evidence="4" id="KW-0175">Coiled coil</keyword>
<accession>A0ABQ2D4V3</accession>
<comment type="similarity">
    <text evidence="1">Belongs to the SMC family. SbcC subfamily.</text>
</comment>
<feature type="coiled-coil region" evidence="4">
    <location>
        <begin position="764"/>
        <end position="798"/>
    </location>
</feature>
<dbReference type="Proteomes" id="UP000634435">
    <property type="component" value="Unassembled WGS sequence"/>
</dbReference>
<comment type="subunit">
    <text evidence="2">Heterodimer of SbcC and SbcD.</text>
</comment>
<dbReference type="RefSeq" id="WP_188941984.1">
    <property type="nucleotide sequence ID" value="NZ_BMPN01000001.1"/>
</dbReference>
<dbReference type="SUPFAM" id="SSF52540">
    <property type="entry name" value="P-loop containing nucleoside triphosphate hydrolases"/>
    <property type="match status" value="2"/>
</dbReference>
<reference evidence="7" key="1">
    <citation type="journal article" date="2019" name="Int. J. Syst. Evol. Microbiol.">
        <title>The Global Catalogue of Microorganisms (GCM) 10K type strain sequencing project: providing services to taxonomists for standard genome sequencing and annotation.</title>
        <authorList>
            <consortium name="The Broad Institute Genomics Platform"/>
            <consortium name="The Broad Institute Genome Sequencing Center for Infectious Disease"/>
            <person name="Wu L."/>
            <person name="Ma J."/>
        </authorList>
    </citation>
    <scope>NUCLEOTIDE SEQUENCE [LARGE SCALE GENOMIC DNA]</scope>
    <source>
        <strain evidence="7">JCM 30071</strain>
    </source>
</reference>
<evidence type="ECO:0000256" key="1">
    <source>
        <dbReference type="ARBA" id="ARBA00006930"/>
    </source>
</evidence>
<dbReference type="InterPro" id="IPR027417">
    <property type="entry name" value="P-loop_NTPase"/>
</dbReference>
<feature type="domain" description="Rad50/SbcC-type AAA" evidence="5">
    <location>
        <begin position="5"/>
        <end position="210"/>
    </location>
</feature>
<dbReference type="EMBL" id="BMPN01000001">
    <property type="protein sequence ID" value="GGJ46158.1"/>
    <property type="molecule type" value="Genomic_DNA"/>
</dbReference>
<feature type="coiled-coil region" evidence="4">
    <location>
        <begin position="337"/>
        <end position="364"/>
    </location>
</feature>
<organism evidence="6 7">
    <name type="scientific">Virgibacillus kapii</name>
    <dbReference type="NCBI Taxonomy" id="1638645"/>
    <lineage>
        <taxon>Bacteria</taxon>
        <taxon>Bacillati</taxon>
        <taxon>Bacillota</taxon>
        <taxon>Bacilli</taxon>
        <taxon>Bacillales</taxon>
        <taxon>Bacillaceae</taxon>
        <taxon>Virgibacillus</taxon>
    </lineage>
</organism>